<dbReference type="Gene3D" id="1.10.287.1490">
    <property type="match status" value="1"/>
</dbReference>
<dbReference type="AlphaFoldDB" id="A0A7D9K012"/>
<name>A0A7D9K012_PARCT</name>
<gene>
    <name evidence="1" type="ORF">PACLA_8A044080</name>
</gene>
<dbReference type="Proteomes" id="UP001152795">
    <property type="component" value="Unassembled WGS sequence"/>
</dbReference>
<dbReference type="EMBL" id="CACRXK020023725">
    <property type="protein sequence ID" value="CAB4038028.1"/>
    <property type="molecule type" value="Genomic_DNA"/>
</dbReference>
<proteinExistence type="predicted"/>
<organism evidence="1 2">
    <name type="scientific">Paramuricea clavata</name>
    <name type="common">Red gorgonian</name>
    <name type="synonym">Violescent sea-whip</name>
    <dbReference type="NCBI Taxonomy" id="317549"/>
    <lineage>
        <taxon>Eukaryota</taxon>
        <taxon>Metazoa</taxon>
        <taxon>Cnidaria</taxon>
        <taxon>Anthozoa</taxon>
        <taxon>Octocorallia</taxon>
        <taxon>Malacalcyonacea</taxon>
        <taxon>Plexauridae</taxon>
        <taxon>Paramuricea</taxon>
    </lineage>
</organism>
<evidence type="ECO:0000313" key="2">
    <source>
        <dbReference type="Proteomes" id="UP001152795"/>
    </source>
</evidence>
<keyword evidence="2" id="KW-1185">Reference proteome</keyword>
<comment type="caution">
    <text evidence="1">The sequence shown here is derived from an EMBL/GenBank/DDBJ whole genome shotgun (WGS) entry which is preliminary data.</text>
</comment>
<sequence length="276" mass="32626">MDVISQTENIERRNGEKIVGIQDLSLIKNRDDTQQMIEEIDESVELNSERRRNLEDKIRMLEENEADHQRRVARLEGEIFGQDGQIKKLTRDVQGFQTQLVETQNNLEETRNELRRTRNNLVVTQNKLTETQNVLTEIRNDHEETKNKLKAIESALHTGQIAFDFEKDLATYIYPHDKKFGSRKIFTNMKEWLEKKKNTEEGSEANTKWNELQKEFSWSSEHERVFFKLLESRKECAHPQVDRNGVQSEIPDSFTDQEKKCITDIMDIIDRVNELM</sequence>
<dbReference type="SUPFAM" id="SSF57997">
    <property type="entry name" value="Tropomyosin"/>
    <property type="match status" value="1"/>
</dbReference>
<protein>
    <submittedName>
        <fullName evidence="1">Uncharacterized protein</fullName>
    </submittedName>
</protein>
<accession>A0A7D9K012</accession>
<reference evidence="1" key="1">
    <citation type="submission" date="2020-04" db="EMBL/GenBank/DDBJ databases">
        <authorList>
            <person name="Alioto T."/>
            <person name="Alioto T."/>
            <person name="Gomez Garrido J."/>
        </authorList>
    </citation>
    <scope>NUCLEOTIDE SEQUENCE</scope>
    <source>
        <strain evidence="1">A484AB</strain>
    </source>
</reference>
<evidence type="ECO:0000313" key="1">
    <source>
        <dbReference type="EMBL" id="CAB4038028.1"/>
    </source>
</evidence>